<dbReference type="InterPro" id="IPR001789">
    <property type="entry name" value="Sig_transdc_resp-reg_receiver"/>
</dbReference>
<keyword evidence="1" id="KW-0597">Phosphoprotein</keyword>
<dbReference type="STRING" id="70996.SE18_09880"/>
<sequence>MSKYCIIVDDLAVDRQLAARYLQAAGYQTSLARSSKQATEQLQHALTSYQPSQILLLLDLNLPNDPALQQVVASSLAGANLALQLQIQIANGSLPQLAIVALTALSASEVHQTAIAFGCDAVLEKPATPDLAQRIEQALAASNQQAPIGSQALLNILRLRLLAPTPSPALSEEDLTKALLQLHRQGLVGLGASHLAKYLFPHSTSDYQRGLQTQAKIATVIREALQLNVLETLAILEGEFVHLQAPQAQAEHLHLSKSEYYRRRKEAIRQLYHILAEARA</sequence>
<reference evidence="3 4" key="1">
    <citation type="submission" date="2015-07" db="EMBL/GenBank/DDBJ databases">
        <title>Whole genome sequence of Herpetosiphon geysericola DSM 7119.</title>
        <authorList>
            <person name="Hemp J."/>
            <person name="Ward L.M."/>
            <person name="Pace L.A."/>
            <person name="Fischer W.W."/>
        </authorList>
    </citation>
    <scope>NUCLEOTIDE SEQUENCE [LARGE SCALE GENOMIC DNA]</scope>
    <source>
        <strain evidence="3 4">DSM 7119</strain>
    </source>
</reference>
<dbReference type="Gene3D" id="3.40.50.2300">
    <property type="match status" value="1"/>
</dbReference>
<evidence type="ECO:0000259" key="2">
    <source>
        <dbReference type="PROSITE" id="PS50110"/>
    </source>
</evidence>
<dbReference type="SUPFAM" id="SSF52172">
    <property type="entry name" value="CheY-like"/>
    <property type="match status" value="1"/>
</dbReference>
<gene>
    <name evidence="3" type="ORF">SE18_09880</name>
</gene>
<dbReference type="EMBL" id="LGKP01000015">
    <property type="protein sequence ID" value="KPL88958.1"/>
    <property type="molecule type" value="Genomic_DNA"/>
</dbReference>
<dbReference type="OrthoDB" id="9786548at2"/>
<evidence type="ECO:0000313" key="4">
    <source>
        <dbReference type="Proteomes" id="UP000050277"/>
    </source>
</evidence>
<protein>
    <recommendedName>
        <fullName evidence="2">Response regulatory domain-containing protein</fullName>
    </recommendedName>
</protein>
<accession>A0A0P6YB76</accession>
<dbReference type="AlphaFoldDB" id="A0A0P6YB76"/>
<evidence type="ECO:0000313" key="3">
    <source>
        <dbReference type="EMBL" id="KPL88958.1"/>
    </source>
</evidence>
<dbReference type="Pfam" id="PF00072">
    <property type="entry name" value="Response_reg"/>
    <property type="match status" value="1"/>
</dbReference>
<name>A0A0P6YB76_9CHLR</name>
<dbReference type="GO" id="GO:0000160">
    <property type="term" value="P:phosphorelay signal transduction system"/>
    <property type="evidence" value="ECO:0007669"/>
    <property type="project" value="InterPro"/>
</dbReference>
<evidence type="ECO:0000256" key="1">
    <source>
        <dbReference type="PROSITE-ProRule" id="PRU00169"/>
    </source>
</evidence>
<dbReference type="Proteomes" id="UP000050277">
    <property type="component" value="Unassembled WGS sequence"/>
</dbReference>
<keyword evidence="4" id="KW-1185">Reference proteome</keyword>
<feature type="domain" description="Response regulatory" evidence="2">
    <location>
        <begin position="4"/>
        <end position="140"/>
    </location>
</feature>
<feature type="modified residue" description="4-aspartylphosphate" evidence="1">
    <location>
        <position position="59"/>
    </location>
</feature>
<dbReference type="RefSeq" id="WP_054534277.1">
    <property type="nucleotide sequence ID" value="NZ_LGKP01000015.1"/>
</dbReference>
<dbReference type="InterPro" id="IPR011006">
    <property type="entry name" value="CheY-like_superfamily"/>
</dbReference>
<dbReference type="SMART" id="SM00448">
    <property type="entry name" value="REC"/>
    <property type="match status" value="1"/>
</dbReference>
<proteinExistence type="predicted"/>
<comment type="caution">
    <text evidence="3">The sequence shown here is derived from an EMBL/GenBank/DDBJ whole genome shotgun (WGS) entry which is preliminary data.</text>
</comment>
<organism evidence="3 4">
    <name type="scientific">Herpetosiphon geysericola</name>
    <dbReference type="NCBI Taxonomy" id="70996"/>
    <lineage>
        <taxon>Bacteria</taxon>
        <taxon>Bacillati</taxon>
        <taxon>Chloroflexota</taxon>
        <taxon>Chloroflexia</taxon>
        <taxon>Herpetosiphonales</taxon>
        <taxon>Herpetosiphonaceae</taxon>
        <taxon>Herpetosiphon</taxon>
    </lineage>
</organism>
<dbReference type="PROSITE" id="PS50110">
    <property type="entry name" value="RESPONSE_REGULATORY"/>
    <property type="match status" value="1"/>
</dbReference>